<feature type="compositionally biased region" description="Low complexity" evidence="1">
    <location>
        <begin position="441"/>
        <end position="455"/>
    </location>
</feature>
<evidence type="ECO:0000256" key="1">
    <source>
        <dbReference type="SAM" id="MobiDB-lite"/>
    </source>
</evidence>
<protein>
    <submittedName>
        <fullName evidence="3">Cyclic nucleotide-binding protein</fullName>
    </submittedName>
</protein>
<name>A0A0V0QT68_PSEPJ</name>
<proteinExistence type="predicted"/>
<dbReference type="InParanoid" id="A0A0V0QT68"/>
<gene>
    <name evidence="3" type="ORF">PPERSA_12755</name>
</gene>
<feature type="compositionally biased region" description="Basic and acidic residues" evidence="1">
    <location>
        <begin position="132"/>
        <end position="143"/>
    </location>
</feature>
<dbReference type="AlphaFoldDB" id="A0A0V0QT68"/>
<dbReference type="EMBL" id="LDAU01000106">
    <property type="protein sequence ID" value="KRX05577.1"/>
    <property type="molecule type" value="Genomic_DNA"/>
</dbReference>
<sequence>MQTQLEKIIESDQMEQSNQVYYNGHDKKQDEVCRKQLLEFEQNLEKNIDDVDLFEDLVRNKRIREKKSLYDQFKKLFFEYLQNVNDMVKKQLLDQEEEFEENLDLFISNSELREFKKGDILDLYDDQNQENENDKENEKEKENQQNFNQNQSQQLVNQSTANQDLVFKKNKIESYKNARVYIILDGNVAVWNRINSQDLDQIKDVYQQIIKNNENNNNISSSDNNNYEEKSDNQKEYDSNRNEYDEIFEGNKELNKEQKIMKSLFQLTKYKFQKSQILPKKKQLESLLFEAENKGEKLGENGQIFYDGKICSYFVSDIYRNQDIIGEEISSILGREEVIENKSFIYQCLNDSLVLEVKAQYYAKLLNIDTFKTNQILDQFQSQMFKKKNIKFDIGAISARCKPIVIDEGKFIYKQGDLADKLFILDKGVVSVFKEVEQQQNQQVQNNQNQNQQQQHASPLRSKKQSLDMIDEQVSEIQKKEIQVEKINQDDNLL</sequence>
<organism evidence="3 4">
    <name type="scientific">Pseudocohnilembus persalinus</name>
    <name type="common">Ciliate</name>
    <dbReference type="NCBI Taxonomy" id="266149"/>
    <lineage>
        <taxon>Eukaryota</taxon>
        <taxon>Sar</taxon>
        <taxon>Alveolata</taxon>
        <taxon>Ciliophora</taxon>
        <taxon>Intramacronucleata</taxon>
        <taxon>Oligohymenophorea</taxon>
        <taxon>Scuticociliatia</taxon>
        <taxon>Philasterida</taxon>
        <taxon>Pseudocohnilembidae</taxon>
        <taxon>Pseudocohnilembus</taxon>
    </lineage>
</organism>
<dbReference type="Gene3D" id="2.60.120.10">
    <property type="entry name" value="Jelly Rolls"/>
    <property type="match status" value="1"/>
</dbReference>
<dbReference type="InterPro" id="IPR014710">
    <property type="entry name" value="RmlC-like_jellyroll"/>
</dbReference>
<feature type="domain" description="Cyclic nucleotide-binding" evidence="2">
    <location>
        <begin position="364"/>
        <end position="444"/>
    </location>
</feature>
<feature type="compositionally biased region" description="Basic and acidic residues" evidence="1">
    <location>
        <begin position="227"/>
        <end position="240"/>
    </location>
</feature>
<reference evidence="3 4" key="1">
    <citation type="journal article" date="2015" name="Sci. Rep.">
        <title>Genome of the facultative scuticociliatosis pathogen Pseudocohnilembus persalinus provides insight into its virulence through horizontal gene transfer.</title>
        <authorList>
            <person name="Xiong J."/>
            <person name="Wang G."/>
            <person name="Cheng J."/>
            <person name="Tian M."/>
            <person name="Pan X."/>
            <person name="Warren A."/>
            <person name="Jiang C."/>
            <person name="Yuan D."/>
            <person name="Miao W."/>
        </authorList>
    </citation>
    <scope>NUCLEOTIDE SEQUENCE [LARGE SCALE GENOMIC DNA]</scope>
    <source>
        <strain evidence="3">36N120E</strain>
    </source>
</reference>
<evidence type="ECO:0000313" key="4">
    <source>
        <dbReference type="Proteomes" id="UP000054937"/>
    </source>
</evidence>
<dbReference type="InterPro" id="IPR000595">
    <property type="entry name" value="cNMP-bd_dom"/>
</dbReference>
<feature type="compositionally biased region" description="Low complexity" evidence="1">
    <location>
        <begin position="213"/>
        <end position="225"/>
    </location>
</feature>
<dbReference type="InterPro" id="IPR018490">
    <property type="entry name" value="cNMP-bd_dom_sf"/>
</dbReference>
<evidence type="ECO:0000259" key="2">
    <source>
        <dbReference type="PROSITE" id="PS50042"/>
    </source>
</evidence>
<dbReference type="SUPFAM" id="SSF51206">
    <property type="entry name" value="cAMP-binding domain-like"/>
    <property type="match status" value="1"/>
</dbReference>
<feature type="region of interest" description="Disordered" evidence="1">
    <location>
        <begin position="129"/>
        <end position="155"/>
    </location>
</feature>
<comment type="caution">
    <text evidence="3">The sequence shown here is derived from an EMBL/GenBank/DDBJ whole genome shotgun (WGS) entry which is preliminary data.</text>
</comment>
<feature type="region of interest" description="Disordered" evidence="1">
    <location>
        <begin position="213"/>
        <end position="240"/>
    </location>
</feature>
<accession>A0A0V0QT68</accession>
<keyword evidence="4" id="KW-1185">Reference proteome</keyword>
<feature type="compositionally biased region" description="Low complexity" evidence="1">
    <location>
        <begin position="144"/>
        <end position="155"/>
    </location>
</feature>
<feature type="region of interest" description="Disordered" evidence="1">
    <location>
        <begin position="441"/>
        <end position="465"/>
    </location>
</feature>
<evidence type="ECO:0000313" key="3">
    <source>
        <dbReference type="EMBL" id="KRX05577.1"/>
    </source>
</evidence>
<dbReference type="PROSITE" id="PS50042">
    <property type="entry name" value="CNMP_BINDING_3"/>
    <property type="match status" value="1"/>
</dbReference>
<dbReference type="Proteomes" id="UP000054937">
    <property type="component" value="Unassembled WGS sequence"/>
</dbReference>